<reference evidence="2" key="2">
    <citation type="submission" date="2021-04" db="EMBL/GenBank/DDBJ databases">
        <authorList>
            <person name="Podell S."/>
        </authorList>
    </citation>
    <scope>NUCLEOTIDE SEQUENCE</scope>
    <source>
        <strain evidence="2">Hildebrandi</strain>
    </source>
</reference>
<feature type="transmembrane region" description="Helical" evidence="1">
    <location>
        <begin position="116"/>
        <end position="137"/>
    </location>
</feature>
<gene>
    <name evidence="2" type="ORF">IV203_028079</name>
</gene>
<keyword evidence="1" id="KW-0812">Transmembrane</keyword>
<keyword evidence="1" id="KW-1133">Transmembrane helix</keyword>
<organism evidence="2 3">
    <name type="scientific">Nitzschia inconspicua</name>
    <dbReference type="NCBI Taxonomy" id="303405"/>
    <lineage>
        <taxon>Eukaryota</taxon>
        <taxon>Sar</taxon>
        <taxon>Stramenopiles</taxon>
        <taxon>Ochrophyta</taxon>
        <taxon>Bacillariophyta</taxon>
        <taxon>Bacillariophyceae</taxon>
        <taxon>Bacillariophycidae</taxon>
        <taxon>Bacillariales</taxon>
        <taxon>Bacillariaceae</taxon>
        <taxon>Nitzschia</taxon>
    </lineage>
</organism>
<sequence>MGFWNRFRNQQQQVQQQSSSSAAIGSSTWIVSCWEDPELQSQVAFFVIFVLLLLSLRLLTTKGTPTLSGQHVLNIHNLNDVLLIKEVFLAYLNAAILEPILSIGNLDSSSSSSSTYTIQIITNLFELLSLCWWVWLITDAFDCNDVMFQYKFHYEFRPEIEGSPNKFSFLRLRDRHQEARSERKEFLGSIRRDVALWFSLAAIGTAWMLPGKGVSHTDVLHAYVIVVLWAVMHHYLRRATCWGSSYFYTFIFPSTALMPMEYCCPLMDTADIVGDVGFVATYREFVHDRTGVELIIET</sequence>
<evidence type="ECO:0000256" key="1">
    <source>
        <dbReference type="SAM" id="Phobius"/>
    </source>
</evidence>
<reference evidence="2" key="1">
    <citation type="journal article" date="2021" name="Sci. Rep.">
        <title>Diploid genomic architecture of Nitzschia inconspicua, an elite biomass production diatom.</title>
        <authorList>
            <person name="Oliver A."/>
            <person name="Podell S."/>
            <person name="Pinowska A."/>
            <person name="Traller J.C."/>
            <person name="Smith S.R."/>
            <person name="McClure R."/>
            <person name="Beliaev A."/>
            <person name="Bohutskyi P."/>
            <person name="Hill E.A."/>
            <person name="Rabines A."/>
            <person name="Zheng H."/>
            <person name="Allen L.Z."/>
            <person name="Kuo A."/>
            <person name="Grigoriev I.V."/>
            <person name="Allen A.E."/>
            <person name="Hazlebeck D."/>
            <person name="Allen E.E."/>
        </authorList>
    </citation>
    <scope>NUCLEOTIDE SEQUENCE</scope>
    <source>
        <strain evidence="2">Hildebrandi</strain>
    </source>
</reference>
<feature type="transmembrane region" description="Helical" evidence="1">
    <location>
        <begin position="194"/>
        <end position="213"/>
    </location>
</feature>
<accession>A0A9K3Q401</accession>
<name>A0A9K3Q401_9STRA</name>
<dbReference type="AlphaFoldDB" id="A0A9K3Q401"/>
<comment type="caution">
    <text evidence="2">The sequence shown here is derived from an EMBL/GenBank/DDBJ whole genome shotgun (WGS) entry which is preliminary data.</text>
</comment>
<keyword evidence="3" id="KW-1185">Reference proteome</keyword>
<dbReference type="PROSITE" id="PS51257">
    <property type="entry name" value="PROKAR_LIPOPROTEIN"/>
    <property type="match status" value="1"/>
</dbReference>
<feature type="transmembrane region" description="Helical" evidence="1">
    <location>
        <begin position="219"/>
        <end position="236"/>
    </location>
</feature>
<protein>
    <submittedName>
        <fullName evidence="2">Uncharacterized protein</fullName>
    </submittedName>
</protein>
<dbReference type="EMBL" id="JAGRRH010000005">
    <property type="protein sequence ID" value="KAG7370333.1"/>
    <property type="molecule type" value="Genomic_DNA"/>
</dbReference>
<feature type="transmembrane region" description="Helical" evidence="1">
    <location>
        <begin position="43"/>
        <end position="60"/>
    </location>
</feature>
<keyword evidence="1" id="KW-0472">Membrane</keyword>
<evidence type="ECO:0000313" key="2">
    <source>
        <dbReference type="EMBL" id="KAG7370333.1"/>
    </source>
</evidence>
<proteinExistence type="predicted"/>
<dbReference type="Proteomes" id="UP000693970">
    <property type="component" value="Unassembled WGS sequence"/>
</dbReference>
<evidence type="ECO:0000313" key="3">
    <source>
        <dbReference type="Proteomes" id="UP000693970"/>
    </source>
</evidence>
<feature type="transmembrane region" description="Helical" evidence="1">
    <location>
        <begin position="81"/>
        <end position="104"/>
    </location>
</feature>